<dbReference type="AlphaFoldDB" id="A0A2L0EWF8"/>
<sequence>MTMASGRPLLEDIDVFCASGLDERVAALHELCKHLGPDWSPGTPTLAEDSLPLRHLPTGLDFVAVPGGEFEMGLTEEDLRAASYFADWTVYLAEDADSLRKDLGPPRRVRVAPFLVARRLLSTRDAGTIQMPRGALERRHLVETDFSSAIELASNLSLRLPSEAEIEWCLRDGGRSRLVLGLFEWYMGALASYADALRSRFGLDELDVKQWAVSVRDDPRDSAAPGTARPGDDGVIRSGGFGPVLVSDVEVFGALPGRRYRHPPAAIRLCAR</sequence>
<organism evidence="1 2">
    <name type="scientific">Sorangium cellulosum</name>
    <name type="common">Polyangium cellulosum</name>
    <dbReference type="NCBI Taxonomy" id="56"/>
    <lineage>
        <taxon>Bacteria</taxon>
        <taxon>Pseudomonadati</taxon>
        <taxon>Myxococcota</taxon>
        <taxon>Polyangia</taxon>
        <taxon>Polyangiales</taxon>
        <taxon>Polyangiaceae</taxon>
        <taxon>Sorangium</taxon>
    </lineage>
</organism>
<dbReference type="Gene3D" id="3.90.1580.10">
    <property type="entry name" value="paralog of FGE (formylglycine-generating enzyme)"/>
    <property type="match status" value="1"/>
</dbReference>
<dbReference type="SUPFAM" id="SSF56436">
    <property type="entry name" value="C-type lectin-like"/>
    <property type="match status" value="1"/>
</dbReference>
<dbReference type="RefSeq" id="WP_159397277.1">
    <property type="nucleotide sequence ID" value="NZ_CP012673.1"/>
</dbReference>
<dbReference type="EMBL" id="CP012673">
    <property type="protein sequence ID" value="AUX43638.1"/>
    <property type="molecule type" value="Genomic_DNA"/>
</dbReference>
<accession>A0A2L0EWF8</accession>
<gene>
    <name evidence="1" type="ORF">SOCE26_050900</name>
</gene>
<name>A0A2L0EWF8_SORCE</name>
<evidence type="ECO:0000313" key="2">
    <source>
        <dbReference type="Proteomes" id="UP000238348"/>
    </source>
</evidence>
<dbReference type="Proteomes" id="UP000238348">
    <property type="component" value="Chromosome"/>
</dbReference>
<proteinExistence type="predicted"/>
<reference evidence="1 2" key="1">
    <citation type="submission" date="2015-09" db="EMBL/GenBank/DDBJ databases">
        <title>Sorangium comparison.</title>
        <authorList>
            <person name="Zaburannyi N."/>
            <person name="Bunk B."/>
            <person name="Overmann J."/>
            <person name="Mueller R."/>
        </authorList>
    </citation>
    <scope>NUCLEOTIDE SEQUENCE [LARGE SCALE GENOMIC DNA]</scope>
    <source>
        <strain evidence="1 2">So ce26</strain>
    </source>
</reference>
<evidence type="ECO:0000313" key="1">
    <source>
        <dbReference type="EMBL" id="AUX43638.1"/>
    </source>
</evidence>
<protein>
    <submittedName>
        <fullName evidence="1">Uncharacterized protein</fullName>
    </submittedName>
</protein>
<dbReference type="InterPro" id="IPR016187">
    <property type="entry name" value="CTDL_fold"/>
</dbReference>
<dbReference type="InterPro" id="IPR042095">
    <property type="entry name" value="SUMF_sf"/>
</dbReference>
<dbReference type="OrthoDB" id="9768004at2"/>